<dbReference type="Proteomes" id="UP001150941">
    <property type="component" value="Unassembled WGS sequence"/>
</dbReference>
<proteinExistence type="inferred from homology"/>
<dbReference type="SUPFAM" id="SSF56059">
    <property type="entry name" value="Glutathione synthetase ATP-binding domain-like"/>
    <property type="match status" value="2"/>
</dbReference>
<dbReference type="Pfam" id="PF02787">
    <property type="entry name" value="CPSase_L_D3"/>
    <property type="match status" value="1"/>
</dbReference>
<gene>
    <name evidence="31" type="ORF">N7468_003635</name>
</gene>
<dbReference type="EMBL" id="JAPQKS010000003">
    <property type="protein sequence ID" value="KAJ5239016.1"/>
    <property type="molecule type" value="Genomic_DNA"/>
</dbReference>
<evidence type="ECO:0000313" key="32">
    <source>
        <dbReference type="Proteomes" id="UP001150941"/>
    </source>
</evidence>
<dbReference type="InterPro" id="IPR011761">
    <property type="entry name" value="ATP-grasp"/>
</dbReference>
<keyword evidence="12 27" id="KW-0067">ATP-binding</keyword>
<dbReference type="Pfam" id="PF00117">
    <property type="entry name" value="GATase"/>
    <property type="match status" value="1"/>
</dbReference>
<evidence type="ECO:0000256" key="5">
    <source>
        <dbReference type="ARBA" id="ARBA00012918"/>
    </source>
</evidence>
<dbReference type="EC" id="2.1.3.2" evidence="6"/>
<evidence type="ECO:0000256" key="17">
    <source>
        <dbReference type="ARBA" id="ARBA00043979"/>
    </source>
</evidence>
<dbReference type="Gene3D" id="3.40.50.880">
    <property type="match status" value="1"/>
</dbReference>
<dbReference type="PROSITE" id="PS00866">
    <property type="entry name" value="CPSASE_1"/>
    <property type="match status" value="2"/>
</dbReference>
<dbReference type="FunFam" id="3.30.470.20:FF:000001">
    <property type="entry name" value="Carbamoyl-phosphate synthase large chain"/>
    <property type="match status" value="1"/>
</dbReference>
<feature type="domain" description="ATP-grasp" evidence="29">
    <location>
        <begin position="1084"/>
        <end position="1275"/>
    </location>
</feature>
<evidence type="ECO:0000256" key="26">
    <source>
        <dbReference type="ARBA" id="ARBA00081752"/>
    </source>
</evidence>
<dbReference type="SMART" id="SM00851">
    <property type="entry name" value="MGS"/>
    <property type="match status" value="1"/>
</dbReference>
<dbReference type="CDD" id="cd01744">
    <property type="entry name" value="GATase1_CPSase"/>
    <property type="match status" value="1"/>
</dbReference>
<keyword evidence="7" id="KW-0436">Ligase</keyword>
<name>A0A9W9TRS7_9EURO</name>
<dbReference type="GO" id="GO:0005951">
    <property type="term" value="C:carbamoyl-phosphate synthase complex"/>
    <property type="evidence" value="ECO:0007669"/>
    <property type="project" value="TreeGrafter"/>
</dbReference>
<dbReference type="GO" id="GO:0006541">
    <property type="term" value="P:glutamine metabolic process"/>
    <property type="evidence" value="ECO:0007669"/>
    <property type="project" value="InterPro"/>
</dbReference>
<evidence type="ECO:0000256" key="16">
    <source>
        <dbReference type="ARBA" id="ARBA00043968"/>
    </source>
</evidence>
<evidence type="ECO:0000256" key="11">
    <source>
        <dbReference type="ARBA" id="ARBA00022801"/>
    </source>
</evidence>
<evidence type="ECO:0000256" key="18">
    <source>
        <dbReference type="ARBA" id="ARBA00043984"/>
    </source>
</evidence>
<dbReference type="InterPro" id="IPR006132">
    <property type="entry name" value="Asp/Orn_carbamoyltranf_P-bd"/>
</dbReference>
<dbReference type="InterPro" id="IPR036897">
    <property type="entry name" value="CarbamoylP_synth_lsu_oligo_sf"/>
</dbReference>
<evidence type="ECO:0000256" key="21">
    <source>
        <dbReference type="ARBA" id="ARBA00047359"/>
    </source>
</evidence>
<dbReference type="Pfam" id="PF02786">
    <property type="entry name" value="CPSase_L_D2"/>
    <property type="match status" value="1"/>
</dbReference>
<dbReference type="Gene3D" id="3.40.50.1380">
    <property type="entry name" value="Methylglyoxal synthase-like domain"/>
    <property type="match status" value="1"/>
</dbReference>
<evidence type="ECO:0000256" key="28">
    <source>
        <dbReference type="SAM" id="MobiDB-lite"/>
    </source>
</evidence>
<comment type="pathway">
    <text evidence="3">Pyrimidine metabolism; UMP biosynthesis via de novo pathway; (S)-dihydroorotate from bicarbonate: step 2/3.</text>
</comment>
<dbReference type="InterPro" id="IPR017926">
    <property type="entry name" value="GATASE"/>
</dbReference>
<evidence type="ECO:0000256" key="12">
    <source>
        <dbReference type="ARBA" id="ARBA00022840"/>
    </source>
</evidence>
<dbReference type="InterPro" id="IPR016185">
    <property type="entry name" value="PreATP-grasp_dom_sf"/>
</dbReference>
<dbReference type="NCBIfam" id="NF003671">
    <property type="entry name" value="PRK05294.1"/>
    <property type="match status" value="1"/>
</dbReference>
<evidence type="ECO:0000256" key="3">
    <source>
        <dbReference type="ARBA" id="ARBA00004852"/>
    </source>
</evidence>
<dbReference type="PRINTS" id="PR00100">
    <property type="entry name" value="AOTCASE"/>
</dbReference>
<comment type="catalytic activity">
    <reaction evidence="22">
        <text>hydrogencarbonate + L-glutamine + 2 ATP + H2O = carbamoyl phosphate + L-glutamate + 2 ADP + phosphate + 2 H(+)</text>
        <dbReference type="Rhea" id="RHEA:18633"/>
        <dbReference type="ChEBI" id="CHEBI:15377"/>
        <dbReference type="ChEBI" id="CHEBI:15378"/>
        <dbReference type="ChEBI" id="CHEBI:17544"/>
        <dbReference type="ChEBI" id="CHEBI:29985"/>
        <dbReference type="ChEBI" id="CHEBI:30616"/>
        <dbReference type="ChEBI" id="CHEBI:43474"/>
        <dbReference type="ChEBI" id="CHEBI:58228"/>
        <dbReference type="ChEBI" id="CHEBI:58359"/>
        <dbReference type="ChEBI" id="CHEBI:456216"/>
        <dbReference type="EC" id="6.3.5.5"/>
    </reaction>
</comment>
<evidence type="ECO:0000256" key="24">
    <source>
        <dbReference type="ARBA" id="ARBA00049534"/>
    </source>
</evidence>
<dbReference type="InterPro" id="IPR005483">
    <property type="entry name" value="CPSase_dom"/>
</dbReference>
<evidence type="ECO:0000256" key="23">
    <source>
        <dbReference type="ARBA" id="ARBA00048859"/>
    </source>
</evidence>
<comment type="similarity">
    <text evidence="17">In the C-terminal section; belongs to the aspartate/ornithine carbamoyltransferase superfamily. ATCase family.</text>
</comment>
<protein>
    <recommendedName>
        <fullName evidence="26">Pyrimidine-specific carbamoyl phosphate synthase-aspartate carbamoyl transferase</fullName>
        <ecNumber evidence="6">2.1.3.2</ecNumber>
        <ecNumber evidence="5">3.5.1.2</ecNumber>
        <ecNumber evidence="20">6.3.4.16</ecNumber>
        <ecNumber evidence="4">6.3.5.5</ecNumber>
    </recommendedName>
</protein>
<accession>A0A9W9TRS7</accession>
<dbReference type="NCBIfam" id="TIGR01368">
    <property type="entry name" value="CPSaseIIsmall"/>
    <property type="match status" value="1"/>
</dbReference>
<dbReference type="GO" id="GO:0004088">
    <property type="term" value="F:carbamoyl-phosphate synthase (glutamine-hydrolyzing) activity"/>
    <property type="evidence" value="ECO:0007669"/>
    <property type="project" value="UniProtKB-EC"/>
</dbReference>
<dbReference type="FunFam" id="1.10.1030.10:FF:000001">
    <property type="entry name" value="Carbamoyl-phosphate synthase large chain"/>
    <property type="match status" value="1"/>
</dbReference>
<dbReference type="Gene3D" id="3.40.50.20">
    <property type="match status" value="2"/>
</dbReference>
<dbReference type="Gene3D" id="1.10.1030.10">
    <property type="entry name" value="Carbamoyl-phosphate synthetase, large subunit oligomerisation domain"/>
    <property type="match status" value="1"/>
</dbReference>
<dbReference type="SUPFAM" id="SSF52440">
    <property type="entry name" value="PreATP-grasp domain"/>
    <property type="match status" value="2"/>
</dbReference>
<dbReference type="InterPro" id="IPR002082">
    <property type="entry name" value="Asp_carbamoyltransf"/>
</dbReference>
<dbReference type="InterPro" id="IPR029062">
    <property type="entry name" value="Class_I_gatase-like"/>
</dbReference>
<organism evidence="31 32">
    <name type="scientific">Penicillium chermesinum</name>
    <dbReference type="NCBI Taxonomy" id="63820"/>
    <lineage>
        <taxon>Eukaryota</taxon>
        <taxon>Fungi</taxon>
        <taxon>Dikarya</taxon>
        <taxon>Ascomycota</taxon>
        <taxon>Pezizomycotina</taxon>
        <taxon>Eurotiomycetes</taxon>
        <taxon>Eurotiomycetidae</taxon>
        <taxon>Eurotiales</taxon>
        <taxon>Aspergillaceae</taxon>
        <taxon>Penicillium</taxon>
    </lineage>
</organism>
<comment type="pathway">
    <text evidence="2">Pyrimidine metabolism; UMP biosynthesis via de novo pathway; (S)-dihydroorotate from bicarbonate: step 1/3.</text>
</comment>
<dbReference type="InterPro" id="IPR006274">
    <property type="entry name" value="CarbamoylP_synth_ssu"/>
</dbReference>
<evidence type="ECO:0000256" key="25">
    <source>
        <dbReference type="ARBA" id="ARBA00058513"/>
    </source>
</evidence>
<comment type="catalytic activity">
    <reaction evidence="21">
        <text>hydrogencarbonate + NH4(+) + 2 ATP = carbamoyl phosphate + 2 ADP + phosphate + 2 H(+)</text>
        <dbReference type="Rhea" id="RHEA:18029"/>
        <dbReference type="ChEBI" id="CHEBI:15378"/>
        <dbReference type="ChEBI" id="CHEBI:17544"/>
        <dbReference type="ChEBI" id="CHEBI:28938"/>
        <dbReference type="ChEBI" id="CHEBI:30616"/>
        <dbReference type="ChEBI" id="CHEBI:43474"/>
        <dbReference type="ChEBI" id="CHEBI:58228"/>
        <dbReference type="ChEBI" id="CHEBI:456216"/>
        <dbReference type="EC" id="6.3.4.16"/>
    </reaction>
</comment>
<evidence type="ECO:0000256" key="20">
    <source>
        <dbReference type="ARBA" id="ARBA00044063"/>
    </source>
</evidence>
<dbReference type="NCBIfam" id="NF009455">
    <property type="entry name" value="PRK12815.1"/>
    <property type="match status" value="1"/>
</dbReference>
<dbReference type="GO" id="GO:0005524">
    <property type="term" value="F:ATP binding"/>
    <property type="evidence" value="ECO:0007669"/>
    <property type="project" value="UniProtKB-UniRule"/>
</dbReference>
<evidence type="ECO:0000256" key="9">
    <source>
        <dbReference type="ARBA" id="ARBA00022737"/>
    </source>
</evidence>
<dbReference type="OrthoDB" id="1924069at2759"/>
<dbReference type="InterPro" id="IPR006131">
    <property type="entry name" value="Asp_carbamoyltransf_Asp/Orn-bd"/>
</dbReference>
<evidence type="ECO:0000256" key="13">
    <source>
        <dbReference type="ARBA" id="ARBA00022975"/>
    </source>
</evidence>
<dbReference type="Pfam" id="PF00988">
    <property type="entry name" value="CPSase_sm_chain"/>
    <property type="match status" value="1"/>
</dbReference>
<dbReference type="HAMAP" id="MF_00001">
    <property type="entry name" value="Asp_carb_tr"/>
    <property type="match status" value="1"/>
</dbReference>
<dbReference type="InterPro" id="IPR011607">
    <property type="entry name" value="MGS-like_dom"/>
</dbReference>
<dbReference type="InterPro" id="IPR005480">
    <property type="entry name" value="CPSase_lsu_oligo"/>
</dbReference>
<dbReference type="GO" id="GO:0004359">
    <property type="term" value="F:glutaminase activity"/>
    <property type="evidence" value="ECO:0007669"/>
    <property type="project" value="UniProtKB-EC"/>
</dbReference>
<comment type="similarity">
    <text evidence="16">In the 3rd section; belongs to the metallo-dependent hydrolases superfamily. DHOase family. CAD subfamily.</text>
</comment>
<keyword evidence="15" id="KW-0961">Cell wall biogenesis/degradation</keyword>
<dbReference type="Gene3D" id="3.40.50.1370">
    <property type="entry name" value="Aspartate/ornithine carbamoyltransferase"/>
    <property type="match status" value="2"/>
</dbReference>
<dbReference type="GeneID" id="83200235"/>
<evidence type="ECO:0000256" key="1">
    <source>
        <dbReference type="ARBA" id="ARBA00001947"/>
    </source>
</evidence>
<dbReference type="InterPro" id="IPR035686">
    <property type="entry name" value="CPSase_GATase1"/>
</dbReference>
<evidence type="ECO:0000256" key="4">
    <source>
        <dbReference type="ARBA" id="ARBA00012738"/>
    </source>
</evidence>
<dbReference type="Pfam" id="PF02729">
    <property type="entry name" value="OTCace_N"/>
    <property type="match status" value="1"/>
</dbReference>
<dbReference type="FunFam" id="3.30.1490.20:FF:000001">
    <property type="entry name" value="Carbamoyl-phosphate synthase large chain"/>
    <property type="match status" value="1"/>
</dbReference>
<comment type="caution">
    <text evidence="31">The sequence shown here is derived from an EMBL/GenBank/DDBJ whole genome shotgun (WGS) entry which is preliminary data.</text>
</comment>
<evidence type="ECO:0000259" key="29">
    <source>
        <dbReference type="PROSITE" id="PS50975"/>
    </source>
</evidence>
<comment type="catalytic activity">
    <reaction evidence="24">
        <text>L-glutamine + H2O = L-glutamate + NH4(+)</text>
        <dbReference type="Rhea" id="RHEA:15889"/>
        <dbReference type="ChEBI" id="CHEBI:15377"/>
        <dbReference type="ChEBI" id="CHEBI:28938"/>
        <dbReference type="ChEBI" id="CHEBI:29985"/>
        <dbReference type="ChEBI" id="CHEBI:58359"/>
        <dbReference type="EC" id="3.5.1.2"/>
    </reaction>
</comment>
<dbReference type="Pfam" id="PF07478">
    <property type="entry name" value="Dala_Dala_lig_C"/>
    <property type="match status" value="1"/>
</dbReference>
<dbReference type="PRINTS" id="PR00099">
    <property type="entry name" value="CPSGATASE"/>
</dbReference>
<dbReference type="SUPFAM" id="SSF52021">
    <property type="entry name" value="Carbamoyl phosphate synthetase, small subunit N-terminal domain"/>
    <property type="match status" value="1"/>
</dbReference>
<evidence type="ECO:0000256" key="19">
    <source>
        <dbReference type="ARBA" id="ARBA00043998"/>
    </source>
</evidence>
<dbReference type="SMART" id="SM01097">
    <property type="entry name" value="CPSase_sm_chain"/>
    <property type="match status" value="1"/>
</dbReference>
<dbReference type="Pfam" id="PF02142">
    <property type="entry name" value="MGS"/>
    <property type="match status" value="1"/>
</dbReference>
<dbReference type="EC" id="6.3.5.5" evidence="4"/>
<dbReference type="EC" id="6.3.4.16" evidence="20"/>
<dbReference type="SUPFAM" id="SSF48108">
    <property type="entry name" value="Carbamoyl phosphate synthetase, large subunit connection domain"/>
    <property type="match status" value="1"/>
</dbReference>
<comment type="similarity">
    <text evidence="19">In the 2nd section; belongs to the CarB family.</text>
</comment>
<evidence type="ECO:0000256" key="8">
    <source>
        <dbReference type="ARBA" id="ARBA00022679"/>
    </source>
</evidence>
<dbReference type="InterPro" id="IPR011095">
    <property type="entry name" value="Dala_Dala_lig_C"/>
</dbReference>
<evidence type="ECO:0000256" key="7">
    <source>
        <dbReference type="ARBA" id="ARBA00022598"/>
    </source>
</evidence>
<evidence type="ECO:0000256" key="15">
    <source>
        <dbReference type="ARBA" id="ARBA00023316"/>
    </source>
</evidence>
<dbReference type="FunFam" id="3.30.470.20:FF:000004">
    <property type="entry name" value="Carbamoyl-phosphate synthase (glutamine-hydrolyzing)"/>
    <property type="match status" value="1"/>
</dbReference>
<dbReference type="GO" id="GO:0006221">
    <property type="term" value="P:pyrimidine nucleotide biosynthetic process"/>
    <property type="evidence" value="ECO:0007669"/>
    <property type="project" value="UniProtKB-KW"/>
</dbReference>
<dbReference type="PANTHER" id="PTHR11405:SF5">
    <property type="entry name" value="CAD PROTEIN"/>
    <property type="match status" value="1"/>
</dbReference>
<evidence type="ECO:0000256" key="22">
    <source>
        <dbReference type="ARBA" id="ARBA00048816"/>
    </source>
</evidence>
<dbReference type="PROSITE" id="PS50975">
    <property type="entry name" value="ATP_GRASP"/>
    <property type="match status" value="2"/>
</dbReference>
<dbReference type="SUPFAM" id="SSF51556">
    <property type="entry name" value="Metallo-dependent hydrolases"/>
    <property type="match status" value="1"/>
</dbReference>
<dbReference type="FunFam" id="3.40.50.20:FF:000036">
    <property type="entry name" value="Aspartate carbamoyltransferase catalytic subunit"/>
    <property type="match status" value="1"/>
</dbReference>
<dbReference type="PRINTS" id="PR00098">
    <property type="entry name" value="CPSASE"/>
</dbReference>
<dbReference type="SUPFAM" id="SSF53671">
    <property type="entry name" value="Aspartate/ornithine carbamoyltransferase"/>
    <property type="match status" value="1"/>
</dbReference>
<dbReference type="FunFam" id="3.40.50.1380:FF:000009">
    <property type="entry name" value="Carbamoyl-phosphate synthase, large subunit"/>
    <property type="match status" value="1"/>
</dbReference>
<dbReference type="InterPro" id="IPR036480">
    <property type="entry name" value="CarbP_synth_ssu_N_sf"/>
</dbReference>
<dbReference type="FunFam" id="3.20.20.140:FF:000036">
    <property type="entry name" value="Carbamoyl-phosphate synthase large chain"/>
    <property type="match status" value="1"/>
</dbReference>
<keyword evidence="32" id="KW-1185">Reference proteome</keyword>
<dbReference type="InterPro" id="IPR032466">
    <property type="entry name" value="Metal_Hydrolase"/>
</dbReference>
<dbReference type="NCBIfam" id="TIGR00670">
    <property type="entry name" value="asp_carb_tr"/>
    <property type="match status" value="1"/>
</dbReference>
<dbReference type="FunFam" id="3.40.50.880:FF:000025">
    <property type="entry name" value="Bifunctional pyrimidine biosynthesis protein"/>
    <property type="match status" value="1"/>
</dbReference>
<dbReference type="Gene3D" id="3.50.30.20">
    <property type="entry name" value="Carbamoyl-phosphate synthase small subunit, N-terminal domain"/>
    <property type="match status" value="1"/>
</dbReference>
<keyword evidence="11" id="KW-0378">Hydrolase</keyword>
<evidence type="ECO:0000313" key="31">
    <source>
        <dbReference type="EMBL" id="KAJ5239016.1"/>
    </source>
</evidence>
<dbReference type="GO" id="GO:0004070">
    <property type="term" value="F:aspartate carbamoyltransferase activity"/>
    <property type="evidence" value="ECO:0007669"/>
    <property type="project" value="UniProtKB-EC"/>
</dbReference>
<dbReference type="SUPFAM" id="SSF52317">
    <property type="entry name" value="Class I glutamine amidotransferase-like"/>
    <property type="match status" value="1"/>
</dbReference>
<evidence type="ECO:0000256" key="14">
    <source>
        <dbReference type="ARBA" id="ARBA00023268"/>
    </source>
</evidence>
<dbReference type="HAMAP" id="MF_01209">
    <property type="entry name" value="CPSase_S_chain"/>
    <property type="match status" value="1"/>
</dbReference>
<dbReference type="PANTHER" id="PTHR11405">
    <property type="entry name" value="CARBAMOYLTRANSFERASE FAMILY MEMBER"/>
    <property type="match status" value="1"/>
</dbReference>
<dbReference type="GO" id="GO:0016597">
    <property type="term" value="F:amino acid binding"/>
    <property type="evidence" value="ECO:0007669"/>
    <property type="project" value="InterPro"/>
</dbReference>
<dbReference type="PROSITE" id="PS00867">
    <property type="entry name" value="CPSASE_2"/>
    <property type="match status" value="2"/>
</dbReference>
<dbReference type="PROSITE" id="PS00097">
    <property type="entry name" value="CARBAMOYLTRANSFERASE"/>
    <property type="match status" value="1"/>
</dbReference>
<dbReference type="CDD" id="cd01423">
    <property type="entry name" value="MGS_CPS_I_III"/>
    <property type="match status" value="1"/>
</dbReference>
<dbReference type="FunFam" id="3.50.30.20:FF:000002">
    <property type="entry name" value="Carbamoyl-phosphate synthase 1, mitochondrial"/>
    <property type="match status" value="1"/>
</dbReference>
<dbReference type="FunFam" id="3.40.50.1370:FF:000005">
    <property type="entry name" value="CAD protein-like isoform X1"/>
    <property type="match status" value="1"/>
</dbReference>
<dbReference type="PROSITE" id="PS51855">
    <property type="entry name" value="MGS"/>
    <property type="match status" value="1"/>
</dbReference>
<dbReference type="FunFam" id="3.40.50.1370:FF:000002">
    <property type="entry name" value="Aspartate carbamoyltransferase 2"/>
    <property type="match status" value="1"/>
</dbReference>
<dbReference type="InterPro" id="IPR036901">
    <property type="entry name" value="Asp/Orn_carbamoylTrfase_sf"/>
</dbReference>
<dbReference type="InterPro" id="IPR036914">
    <property type="entry name" value="MGS-like_dom_sf"/>
</dbReference>
<comment type="function">
    <text evidence="25">Multifunctional protein that encodes the first 2 enzymatic activities of the de novo pyrimidine pathway: carbamoylphosphate synthetase (CPSase; EC 6.3.5.5) and aspartate transcarbamylase (ATCase; EC 2.1.3.2). The CPSase-function is accomplished in 2 steps, by a glutamine-dependent amidotransferase activity (GATase) that binds and cleaves glutamine to produce ammonia, followed by an ammonium-dependent carbamoyl phosphate synthetase, which reacts with the ammonia, hydrogencarbonate and ATP to form carbamoyl phosphate. The endogenously produced carbamoyl phosphate is sequestered and channeled to the ATCase active site. ATCase then catalyzes the formation of carbamoyl-L-aspartate from L-aspartate and carbamoyl phosphate.</text>
</comment>
<comment type="catalytic activity">
    <reaction evidence="23">
        <text>carbamoyl phosphate + L-aspartate = N-carbamoyl-L-aspartate + phosphate + H(+)</text>
        <dbReference type="Rhea" id="RHEA:20013"/>
        <dbReference type="ChEBI" id="CHEBI:15378"/>
        <dbReference type="ChEBI" id="CHEBI:29991"/>
        <dbReference type="ChEBI" id="CHEBI:32814"/>
        <dbReference type="ChEBI" id="CHEBI:43474"/>
        <dbReference type="ChEBI" id="CHEBI:58228"/>
        <dbReference type="EC" id="2.1.3.2"/>
    </reaction>
</comment>
<dbReference type="FunFam" id="3.40.50.20:FF:000002">
    <property type="entry name" value="Carbamoyl-phosphate synthase large chain"/>
    <property type="match status" value="1"/>
</dbReference>
<sequence>MATVNTVIAPATIPVRGGNERLMALELEDGTVYQGYNFGAEKSVSGELVFQTGMVGYPESITDPSYRGQILVVTFPLVGNYGVPSREEMDELLQTLPKHFESSQIHVAALVVAAYAGEDYSHFLAKSSLGQWLKEQGVPAIHAVDTRALTKRIRQKGSMLGRLRLQKSGEPSSVSGGFDESNWKSHFEEVEWVDPNTKNLVAEVSIREPRVFSPPADVALKHPSGRPVRVLCLDVGMKFNQLRCLLSRGVEVMVVPWDYDFPTLAGKDYDGLFVSNGPGDPATLSKTIENLSKTIQEARTPVFGICLGHQLIARSVGATTSKMKFGNRGHNIPCTSMISGKCHITSQNHGYAVDASSLQNGWEELFVNANDGSNEGIRHTTRPFFSVQFHPESTPGPRDTEYLFDVFIKTVQNTIASPAALNQPVEFPGGLKEDNRLAAPRVHVKKVLVLGSGGLSIGQAGEFDYSGSQAIKALKEEGIYTILINPNIATIQTSKGLADKVYFLPVNADFVRKVIKHERPDAIYVTFGGQTALQVGIQLKDEFEGLGVKVLGTPIDTIITTEDRELFARSMDSINEKCAKSASASTLEESLRVVEDIGFPVIVRAAYALGGLGSGFADNMDQLKELCTKALAVSPQVLIERSMKGWKEVEYEVVRDAQDNCITVCNMENFDPLGIHTGDSIVVAPSQTLSDEDYNMLRTTAVNVIRHLGVVGECNIQYALNPFSREYCIIEVNARLSRSSALASKATGYPLAFIAAKLGLGIPLNEIKNSVTKSTCACFEPSLDYCVVKIPRWDLKKFTRVSTQLGSSMKSVGEVMSIGRTFEEAIQKAIRSVDFHNLGFNETNALMSIKGELQTPSDQRLFAIANAMAAGYSVDDIWQLTNIDKWFLSRLKGLSDFGKSLTSFDASSVPLPMIRQAKQLGFSDSQLAKFLSSNELAVRRKRVEAGITPVVKQIDTVAAEFPAVTNYLYLTYNASESDLSFDDHGIMVLGSGVYRIGSSVEFDWCSVRTIRTLREQGHKTIMVNYNPETVSTDYDEADRLYFENINLETVLDIYQLETSSGVIMSMGGQTPNNIALPLHRLNFSRMLDRIGVDQPAWKELTSIDEARAFCDKVGYPVLVRPSYVLSGAAMNTVYSEHDLASYLDQAADVSREHPVVITKYIENAKEIEMDAVARNGVMVGHFISEHVENAGVHSGDATLILPPQDLSAETVSRIEEATRKIGNALNVTGPYNIQFIAKDNDIKVIECNVRASRSFPFVSKVMGVDLIEMATKAMIGIPFTEYPPVNVPKDYVGVKVPQFSFSRLSGADPVLGVEMASTGEVASFGRDKYEAYLKALLSTGFRLPKRNILFSIGSYKEKLEMLPSIQKLHQLDYNLYATSGTADFLKENGVPVKYLELLGGEEDDIKSEYSLTQHLSNNLIDLYINLPSNNRFRRPANYMSKGYRTRRMAVDYQTPLVTNVKNAKILIEAIARHYPLNIQTSDFQTSHRTVVLPGLINIAAFVPALATPGAKDFEAVTKASIGAGFSMIRVMPVGVDSSVTQASDLKIVQQNAQDKSYCDFNISVAATATNSDQITQVTGEVGSLFIPFNHLSGNINKVATVTNHFGAWPSSKPLITDAKGTDLASILLLASLHSRNIHVMSVTSKEDIKLIALSKEKGLKVTCDVSIFCLFLSQSDFPTCTSLPSADDQKALWNYMSTIDVFSIGSIPYQLAGKDASPDVGIAESLPLLFTAVAEGRLTVEDITARLYENPKKIFELHDQADSSLEIEIDRPYLFQAQSWSPFNGKMMRGSVQRVTFQGKTSCLGGAVVADSPTGVDMSSHRIVPASPVQKPTTPMVRPESSFDRHASISGTPGRRTRAFDNVPVGELGPPLYGPSSQVSSALHEMLSRSPFRQKHVLSVNQFTRADLHLLFTVAQEMRLGVQRQGVLDVLKGRVLTTLFYEPSTRTSASFDAAMQRLGGRTIPIATEHSSTQKGESLQDTLRTLGCYSDAIVLRHPDPKSTEIAAKFSQVPVINGGNGSIEHPTQAFLDLFTIREELGTVTGLTITFTGDLKYGRTIHSLIKLLQFYDVRVQLVSPKELALPEEVRSQLVSSGQLIGESEELTPEIVAASDILYSTRVQKERFTDLAQYERLKNSFIIDNALLKHAKSHMIVMHPLPRNAEIAPEVDFDQRSAYFRQMRYGLYCRMALLALVLAP</sequence>
<comment type="similarity">
    <text evidence="18">In the N-terminal section; belongs to the CarA family.</text>
</comment>
<keyword evidence="14" id="KW-0511">Multifunctional enzyme</keyword>
<dbReference type="Gene3D" id="3.20.20.140">
    <property type="entry name" value="Metal-dependent hydrolases"/>
    <property type="match status" value="1"/>
</dbReference>
<dbReference type="InterPro" id="IPR005479">
    <property type="entry name" value="CPAse_ATP-bd"/>
</dbReference>
<evidence type="ECO:0000256" key="2">
    <source>
        <dbReference type="ARBA" id="ARBA00004812"/>
    </source>
</evidence>
<dbReference type="Gene3D" id="3.30.470.20">
    <property type="entry name" value="ATP-grasp fold, B domain"/>
    <property type="match status" value="2"/>
</dbReference>
<dbReference type="GO" id="GO:0004087">
    <property type="term" value="F:carbamoyl-phosphate synthase (ammonia) activity"/>
    <property type="evidence" value="ECO:0007669"/>
    <property type="project" value="UniProtKB-EC"/>
</dbReference>
<dbReference type="InterPro" id="IPR006275">
    <property type="entry name" value="CPSase_lsu"/>
</dbReference>
<keyword evidence="13" id="KW-0665">Pyrimidine biosynthesis</keyword>
<evidence type="ECO:0000256" key="10">
    <source>
        <dbReference type="ARBA" id="ARBA00022741"/>
    </source>
</evidence>
<dbReference type="PRINTS" id="PR00101">
    <property type="entry name" value="ATCASE"/>
</dbReference>
<keyword evidence="8" id="KW-0808">Transferase</keyword>
<dbReference type="NCBIfam" id="NF009475">
    <property type="entry name" value="PRK12838.1"/>
    <property type="match status" value="1"/>
</dbReference>
<feature type="domain" description="MGS-like" evidence="30">
    <location>
        <begin position="1341"/>
        <end position="1520"/>
    </location>
</feature>
<dbReference type="GO" id="GO:0046872">
    <property type="term" value="F:metal ion binding"/>
    <property type="evidence" value="ECO:0007669"/>
    <property type="project" value="InterPro"/>
</dbReference>
<keyword evidence="9" id="KW-0677">Repeat</keyword>
<dbReference type="RefSeq" id="XP_058331935.1">
    <property type="nucleotide sequence ID" value="XM_058472932.1"/>
</dbReference>
<comment type="cofactor">
    <cofactor evidence="1">
        <name>Zn(2+)</name>
        <dbReference type="ChEBI" id="CHEBI:29105"/>
    </cofactor>
</comment>
<dbReference type="InterPro" id="IPR002474">
    <property type="entry name" value="CarbamoylP_synth_ssu_N"/>
</dbReference>
<evidence type="ECO:0000256" key="27">
    <source>
        <dbReference type="PROSITE-ProRule" id="PRU00409"/>
    </source>
</evidence>
<dbReference type="SMART" id="SM01096">
    <property type="entry name" value="CPSase_L_D3"/>
    <property type="match status" value="1"/>
</dbReference>
<dbReference type="Pfam" id="PF25596">
    <property type="entry name" value="CPSase_L_D1"/>
    <property type="match status" value="2"/>
</dbReference>
<reference evidence="31" key="1">
    <citation type="submission" date="2022-11" db="EMBL/GenBank/DDBJ databases">
        <authorList>
            <person name="Petersen C."/>
        </authorList>
    </citation>
    <scope>NUCLEOTIDE SEQUENCE</scope>
    <source>
        <strain evidence="31">IBT 19713</strain>
    </source>
</reference>
<dbReference type="NCBIfam" id="TIGR01369">
    <property type="entry name" value="CPSaseII_lrg"/>
    <property type="match status" value="1"/>
</dbReference>
<keyword evidence="10 27" id="KW-0547">Nucleotide-binding</keyword>
<feature type="region of interest" description="Disordered" evidence="28">
    <location>
        <begin position="1826"/>
        <end position="1862"/>
    </location>
</feature>
<dbReference type="InterPro" id="IPR058047">
    <property type="entry name" value="CPSase_preATP-grasp"/>
</dbReference>
<dbReference type="PROSITE" id="PS51273">
    <property type="entry name" value="GATASE_TYPE_1"/>
    <property type="match status" value="1"/>
</dbReference>
<dbReference type="SUPFAM" id="SSF52335">
    <property type="entry name" value="Methylglyoxal synthase-like"/>
    <property type="match status" value="1"/>
</dbReference>
<evidence type="ECO:0000259" key="30">
    <source>
        <dbReference type="PROSITE" id="PS51855"/>
    </source>
</evidence>
<feature type="domain" description="ATP-grasp" evidence="29">
    <location>
        <begin position="568"/>
        <end position="760"/>
    </location>
</feature>
<dbReference type="GO" id="GO:0006526">
    <property type="term" value="P:L-arginine biosynthetic process"/>
    <property type="evidence" value="ECO:0007669"/>
    <property type="project" value="TreeGrafter"/>
</dbReference>
<dbReference type="GO" id="GO:0006207">
    <property type="term" value="P:'de novo' pyrimidine nucleobase biosynthetic process"/>
    <property type="evidence" value="ECO:0007669"/>
    <property type="project" value="InterPro"/>
</dbReference>
<dbReference type="NCBIfam" id="NF002032">
    <property type="entry name" value="PRK00856.1"/>
    <property type="match status" value="1"/>
</dbReference>
<dbReference type="EC" id="3.5.1.2" evidence="5"/>
<evidence type="ECO:0000256" key="6">
    <source>
        <dbReference type="ARBA" id="ARBA00013008"/>
    </source>
</evidence>
<dbReference type="Pfam" id="PF00185">
    <property type="entry name" value="OTCace"/>
    <property type="match status" value="1"/>
</dbReference>
<dbReference type="InterPro" id="IPR006130">
    <property type="entry name" value="Asp/Orn_carbamoylTrfase"/>
</dbReference>
<reference evidence="31" key="2">
    <citation type="journal article" date="2023" name="IMA Fungus">
        <title>Comparative genomic study of the Penicillium genus elucidates a diverse pangenome and 15 lateral gene transfer events.</title>
        <authorList>
            <person name="Petersen C."/>
            <person name="Sorensen T."/>
            <person name="Nielsen M.R."/>
            <person name="Sondergaard T.E."/>
            <person name="Sorensen J.L."/>
            <person name="Fitzpatrick D.A."/>
            <person name="Frisvad J.C."/>
            <person name="Nielsen K.L."/>
        </authorList>
    </citation>
    <scope>NUCLEOTIDE SEQUENCE</scope>
    <source>
        <strain evidence="31">IBT 19713</strain>
    </source>
</reference>